<dbReference type="EMBL" id="JAPWDO010000009">
    <property type="protein sequence ID" value="KAJ5456986.1"/>
    <property type="molecule type" value="Genomic_DNA"/>
</dbReference>
<gene>
    <name evidence="1" type="ORF">N7530_012260</name>
</gene>
<dbReference type="OrthoDB" id="10293844at2759"/>
<keyword evidence="2" id="KW-1185">Reference proteome</keyword>
<name>A0A9X0BGD9_9EURO</name>
<evidence type="ECO:0000313" key="1">
    <source>
        <dbReference type="EMBL" id="KAJ5456986.1"/>
    </source>
</evidence>
<comment type="caution">
    <text evidence="1">The sequence shown here is derived from an EMBL/GenBank/DDBJ whole genome shotgun (WGS) entry which is preliminary data.</text>
</comment>
<evidence type="ECO:0000313" key="2">
    <source>
        <dbReference type="Proteomes" id="UP001147760"/>
    </source>
</evidence>
<accession>A0A9X0BGD9</accession>
<protein>
    <submittedName>
        <fullName evidence="1">Uncharacterized protein</fullName>
    </submittedName>
</protein>
<organism evidence="1 2">
    <name type="scientific">Penicillium desertorum</name>
    <dbReference type="NCBI Taxonomy" id="1303715"/>
    <lineage>
        <taxon>Eukaryota</taxon>
        <taxon>Fungi</taxon>
        <taxon>Dikarya</taxon>
        <taxon>Ascomycota</taxon>
        <taxon>Pezizomycotina</taxon>
        <taxon>Eurotiomycetes</taxon>
        <taxon>Eurotiomycetidae</taxon>
        <taxon>Eurotiales</taxon>
        <taxon>Aspergillaceae</taxon>
        <taxon>Penicillium</taxon>
    </lineage>
</organism>
<reference evidence="1" key="1">
    <citation type="submission" date="2022-12" db="EMBL/GenBank/DDBJ databases">
        <authorList>
            <person name="Petersen C."/>
        </authorList>
    </citation>
    <scope>NUCLEOTIDE SEQUENCE</scope>
    <source>
        <strain evidence="1">IBT 17660</strain>
    </source>
</reference>
<dbReference type="AlphaFoldDB" id="A0A9X0BGD9"/>
<reference evidence="1" key="2">
    <citation type="journal article" date="2023" name="IMA Fungus">
        <title>Comparative genomic study of the Penicillium genus elucidates a diverse pangenome and 15 lateral gene transfer events.</title>
        <authorList>
            <person name="Petersen C."/>
            <person name="Sorensen T."/>
            <person name="Nielsen M.R."/>
            <person name="Sondergaard T.E."/>
            <person name="Sorensen J.L."/>
            <person name="Fitzpatrick D.A."/>
            <person name="Frisvad J.C."/>
            <person name="Nielsen K.L."/>
        </authorList>
    </citation>
    <scope>NUCLEOTIDE SEQUENCE</scope>
    <source>
        <strain evidence="1">IBT 17660</strain>
    </source>
</reference>
<proteinExistence type="predicted"/>
<dbReference type="Proteomes" id="UP001147760">
    <property type="component" value="Unassembled WGS sequence"/>
</dbReference>
<sequence>MLNNGAYYLGHVVAGSRMNRIRLDGDKRRVPVESVSQTASMTRNYYRHIQIASSKSSQRGGTRLQGHRDYIASSLRFGTWEP</sequence>